<dbReference type="AlphaFoldDB" id="A0A0E3QI58"/>
<dbReference type="RefSeq" id="WP_011305778.1">
    <property type="nucleotide sequence ID" value="NZ_CP009526.1"/>
</dbReference>
<dbReference type="EMBL" id="CP009526">
    <property type="protein sequence ID" value="AKB49503.1"/>
    <property type="molecule type" value="Genomic_DNA"/>
</dbReference>
<evidence type="ECO:0000313" key="2">
    <source>
        <dbReference type="EMBL" id="AKB49503.1"/>
    </source>
</evidence>
<dbReference type="KEGG" id="mbw:MSBRW_0250"/>
<reference evidence="2 3" key="1">
    <citation type="submission" date="2014-07" db="EMBL/GenBank/DDBJ databases">
        <title>Methanogenic archaea and the global carbon cycle.</title>
        <authorList>
            <person name="Henriksen J.R."/>
            <person name="Luke J."/>
            <person name="Reinhart S."/>
            <person name="Benedict M.N."/>
            <person name="Youngblut N.D."/>
            <person name="Metcalf M.E."/>
            <person name="Whitaker R.J."/>
            <person name="Metcalf W.W."/>
        </authorList>
    </citation>
    <scope>NUCLEOTIDE SEQUENCE [LARGE SCALE GENOMIC DNA]</scope>
    <source>
        <strain evidence="2 3">Wiesmoor</strain>
    </source>
</reference>
<keyword evidence="1" id="KW-1133">Transmembrane helix</keyword>
<protein>
    <submittedName>
        <fullName evidence="2">Uncharacterized protein</fullName>
    </submittedName>
</protein>
<accession>A0A0E3QI58</accession>
<proteinExistence type="predicted"/>
<gene>
    <name evidence="2" type="ORF">MSBRW_0250</name>
</gene>
<dbReference type="GeneID" id="24821644"/>
<sequence length="81" mass="9447">MDKGHSMGPHAMMHAGAMPAIVELMTEVWGLLTEEQKKKVMVMRMEIMTQWMENEVINEEKMIELKKKAIADIRNVQEMMK</sequence>
<dbReference type="PATRIC" id="fig|1434109.4.peg.286"/>
<dbReference type="Proteomes" id="UP000033038">
    <property type="component" value="Chromosome"/>
</dbReference>
<organism evidence="2 3">
    <name type="scientific">Methanosarcina barkeri str. Wiesmoor</name>
    <dbReference type="NCBI Taxonomy" id="1434109"/>
    <lineage>
        <taxon>Archaea</taxon>
        <taxon>Methanobacteriati</taxon>
        <taxon>Methanobacteriota</taxon>
        <taxon>Stenosarchaea group</taxon>
        <taxon>Methanomicrobia</taxon>
        <taxon>Methanosarcinales</taxon>
        <taxon>Methanosarcinaceae</taxon>
        <taxon>Methanosarcina</taxon>
    </lineage>
</organism>
<evidence type="ECO:0000313" key="3">
    <source>
        <dbReference type="Proteomes" id="UP000033038"/>
    </source>
</evidence>
<evidence type="ECO:0000256" key="1">
    <source>
        <dbReference type="SAM" id="Phobius"/>
    </source>
</evidence>
<feature type="transmembrane region" description="Helical" evidence="1">
    <location>
        <begin position="12"/>
        <end position="32"/>
    </location>
</feature>
<dbReference type="HOGENOM" id="CLU_198704_0_0_2"/>
<keyword evidence="1" id="KW-0812">Transmembrane</keyword>
<keyword evidence="1" id="KW-0472">Membrane</keyword>
<name>A0A0E3QI58_METBA</name>